<keyword evidence="2 5" id="KW-0812">Transmembrane</keyword>
<protein>
    <recommendedName>
        <fullName evidence="8">Transmembrane protein</fullName>
    </recommendedName>
</protein>
<evidence type="ECO:0000256" key="2">
    <source>
        <dbReference type="ARBA" id="ARBA00022692"/>
    </source>
</evidence>
<dbReference type="EMBL" id="QFOD01000003">
    <property type="protein sequence ID" value="PZP35195.1"/>
    <property type="molecule type" value="Genomic_DNA"/>
</dbReference>
<organism evidence="6 7">
    <name type="scientific">Roseateles depolymerans</name>
    <dbReference type="NCBI Taxonomy" id="76731"/>
    <lineage>
        <taxon>Bacteria</taxon>
        <taxon>Pseudomonadati</taxon>
        <taxon>Pseudomonadota</taxon>
        <taxon>Betaproteobacteria</taxon>
        <taxon>Burkholderiales</taxon>
        <taxon>Sphaerotilaceae</taxon>
        <taxon>Roseateles</taxon>
    </lineage>
</organism>
<accession>A0A2W5DTH0</accession>
<feature type="transmembrane region" description="Helical" evidence="5">
    <location>
        <begin position="78"/>
        <end position="111"/>
    </location>
</feature>
<comment type="subcellular location">
    <subcellularLocation>
        <location evidence="1">Membrane</location>
        <topology evidence="1">Multi-pass membrane protein</topology>
    </subcellularLocation>
</comment>
<evidence type="ECO:0000313" key="6">
    <source>
        <dbReference type="EMBL" id="PZP35195.1"/>
    </source>
</evidence>
<feature type="transmembrane region" description="Helical" evidence="5">
    <location>
        <begin position="132"/>
        <end position="155"/>
    </location>
</feature>
<feature type="transmembrane region" description="Helical" evidence="5">
    <location>
        <begin position="226"/>
        <end position="251"/>
    </location>
</feature>
<evidence type="ECO:0008006" key="8">
    <source>
        <dbReference type="Google" id="ProtNLM"/>
    </source>
</evidence>
<dbReference type="Pfam" id="PF07264">
    <property type="entry name" value="EI24"/>
    <property type="match status" value="1"/>
</dbReference>
<reference evidence="6 7" key="1">
    <citation type="submission" date="2017-08" db="EMBL/GenBank/DDBJ databases">
        <title>Infants hospitalized years apart are colonized by the same room-sourced microbial strains.</title>
        <authorList>
            <person name="Brooks B."/>
            <person name="Olm M.R."/>
            <person name="Firek B.A."/>
            <person name="Baker R."/>
            <person name="Thomas B.C."/>
            <person name="Morowitz M.J."/>
            <person name="Banfield J.F."/>
        </authorList>
    </citation>
    <scope>NUCLEOTIDE SEQUENCE [LARGE SCALE GENOMIC DNA]</scope>
    <source>
        <strain evidence="6">S2_012_000_R2_81</strain>
    </source>
</reference>
<gene>
    <name evidence="6" type="ORF">DI603_04795</name>
</gene>
<evidence type="ECO:0000256" key="3">
    <source>
        <dbReference type="ARBA" id="ARBA00022989"/>
    </source>
</evidence>
<feature type="transmembrane region" description="Helical" evidence="5">
    <location>
        <begin position="20"/>
        <end position="43"/>
    </location>
</feature>
<keyword evidence="3 5" id="KW-1133">Transmembrane helix</keyword>
<dbReference type="InterPro" id="IPR059112">
    <property type="entry name" value="CysZ/EI24"/>
</dbReference>
<evidence type="ECO:0000256" key="5">
    <source>
        <dbReference type="SAM" id="Phobius"/>
    </source>
</evidence>
<dbReference type="AlphaFoldDB" id="A0A2W5DTH0"/>
<evidence type="ECO:0000313" key="7">
    <source>
        <dbReference type="Proteomes" id="UP000249633"/>
    </source>
</evidence>
<name>A0A2W5DTH0_9BURK</name>
<keyword evidence="4 5" id="KW-0472">Membrane</keyword>
<proteinExistence type="predicted"/>
<comment type="caution">
    <text evidence="6">The sequence shown here is derived from an EMBL/GenBank/DDBJ whole genome shotgun (WGS) entry which is preliminary data.</text>
</comment>
<feature type="transmembrane region" description="Helical" evidence="5">
    <location>
        <begin position="161"/>
        <end position="180"/>
    </location>
</feature>
<sequence>MQRLADSFWRACAYCLLPRVIGLSLLPLVLAGLLVFGFMFFFWEGAVASVRATLESWLLVDSLLRWLDSMGGAALRSMLAPLIVLALVLPVVVVISLLLVALCMTPAMVSLVSERRFPGLEKRRGGSLLQSVAASLGATVVAVLLLLLSLPLWLIPPLVMVLPPLIWGWLTYRVFGFDVLAEHASADERRALLAEHRMPMLAMGVICGYLGAAPSLIWAMGTLTIVLAPFVVLVSIWLYTVVFAFSTAWFTHYALAALQERRDAEPVAESEVLLAGDGAA</sequence>
<dbReference type="Proteomes" id="UP000249633">
    <property type="component" value="Unassembled WGS sequence"/>
</dbReference>
<feature type="transmembrane region" description="Helical" evidence="5">
    <location>
        <begin position="201"/>
        <end position="220"/>
    </location>
</feature>
<evidence type="ECO:0000256" key="4">
    <source>
        <dbReference type="ARBA" id="ARBA00023136"/>
    </source>
</evidence>
<evidence type="ECO:0000256" key="1">
    <source>
        <dbReference type="ARBA" id="ARBA00004141"/>
    </source>
</evidence>